<dbReference type="Pfam" id="PF03023">
    <property type="entry name" value="MurJ"/>
    <property type="match status" value="1"/>
</dbReference>
<feature type="transmembrane region" description="Helical" evidence="10">
    <location>
        <begin position="187"/>
        <end position="209"/>
    </location>
</feature>
<evidence type="ECO:0000313" key="14">
    <source>
        <dbReference type="Proteomes" id="UP000273643"/>
    </source>
</evidence>
<dbReference type="PANTHER" id="PTHR47019:SF1">
    <property type="entry name" value="LIPID II FLIPPASE MURJ"/>
    <property type="match status" value="1"/>
</dbReference>
<dbReference type="Proteomes" id="UP000273643">
    <property type="component" value="Unassembled WGS sequence"/>
</dbReference>
<feature type="transmembrane region" description="Helical" evidence="10">
    <location>
        <begin position="386"/>
        <end position="405"/>
    </location>
</feature>
<keyword evidence="3 10" id="KW-0812">Transmembrane</keyword>
<gene>
    <name evidence="10" type="primary">murJ</name>
    <name evidence="13" type="ORF">EDC38_3176</name>
</gene>
<dbReference type="GO" id="GO:0071555">
    <property type="term" value="P:cell wall organization"/>
    <property type="evidence" value="ECO:0007669"/>
    <property type="project" value="UniProtKB-UniRule"/>
</dbReference>
<proteinExistence type="inferred from homology"/>
<feature type="transmembrane region" description="Helical" evidence="10">
    <location>
        <begin position="119"/>
        <end position="142"/>
    </location>
</feature>
<dbReference type="GO" id="GO:0009252">
    <property type="term" value="P:peptidoglycan biosynthetic process"/>
    <property type="evidence" value="ECO:0007669"/>
    <property type="project" value="UniProtKB-UniRule"/>
</dbReference>
<feature type="transmembrane region" description="Helical" evidence="10">
    <location>
        <begin position="443"/>
        <end position="461"/>
    </location>
</feature>
<feature type="transmembrane region" description="Helical" evidence="10">
    <location>
        <begin position="258"/>
        <end position="283"/>
    </location>
</feature>
<keyword evidence="14" id="KW-1185">Reference proteome</keyword>
<comment type="caution">
    <text evidence="13">The sequence shown here is derived from an EMBL/GenBank/DDBJ whole genome shotgun (WGS) entry which is preliminary data.</text>
</comment>
<evidence type="ECO:0000256" key="10">
    <source>
        <dbReference type="HAMAP-Rule" id="MF_02078"/>
    </source>
</evidence>
<dbReference type="UniPathway" id="UPA00219"/>
<name>A0A3N1NNN9_9GAMM</name>
<sequence>MRLSSLNSGRIVTQSHPPSSDTTAVTKAPSLLRSSSLVSAFTMLSRVLGLVRDMVFARVIGAGAGADAFFVAFKIPNFMRRLFAEGAFAQAFVPVLSEYRQKGAHEAVKALVDRVAGCLGLVLVSVTVLAVVGAPLVTGLFAPGFWLNDPDKYALTVDMVRVTFPYLLLISLTGFAGAILNSYDRFAIPAFTPVLLNLSLILAALAVAPNMDTPAYALAWGVMVAGVVQLLFQLPFLKRVHLLPAPKVDWRDPGVKRILWLMAPALFGVSVSQINLLLDTVLASFLPTGSVSWLYYSDRLVELPLGVFGIALATVITPSLSRQHAAEDPETFSHTLDWAVRSVLLLALPATLALILLAEPILMTLFQYGETAVRDMQMASYSLRAYALGLLAFMLIKVLAPGYFARQDMKSPVRIGIYAMLANMVLNVVFVLPLYLIFNIGHVGLALATAVSAYLNAYLLFRGLRRLGVYRQEPGWARRLLSFGGANAAMVAALLGGLSVWTGWQEWFWWQRGWRLAVLCILGLAVYGVSLRIFGIKFSEFRSNH</sequence>
<keyword evidence="10" id="KW-0997">Cell inner membrane</keyword>
<dbReference type="PANTHER" id="PTHR47019">
    <property type="entry name" value="LIPID II FLIPPASE MURJ"/>
    <property type="match status" value="1"/>
</dbReference>
<comment type="function">
    <text evidence="8 10 11">Involved in peptidoglycan biosynthesis. Transports lipid-linked peptidoglycan precursors from the inner to the outer leaflet of the cytoplasmic membrane.</text>
</comment>
<evidence type="ECO:0000256" key="5">
    <source>
        <dbReference type="ARBA" id="ARBA00022984"/>
    </source>
</evidence>
<feature type="transmembrane region" description="Helical" evidence="10">
    <location>
        <begin position="417"/>
        <end position="437"/>
    </location>
</feature>
<keyword evidence="5 10" id="KW-0573">Peptidoglycan synthesis</keyword>
<evidence type="ECO:0000256" key="8">
    <source>
        <dbReference type="ARBA" id="ARBA00060041"/>
    </source>
</evidence>
<evidence type="ECO:0000256" key="12">
    <source>
        <dbReference type="SAM" id="MobiDB-lite"/>
    </source>
</evidence>
<dbReference type="OrthoDB" id="9816572at2"/>
<dbReference type="InterPro" id="IPR051050">
    <property type="entry name" value="Lipid_II_flippase_MurJ/MviN"/>
</dbReference>
<dbReference type="GO" id="GO:0008360">
    <property type="term" value="P:regulation of cell shape"/>
    <property type="evidence" value="ECO:0007669"/>
    <property type="project" value="UniProtKB-UniRule"/>
</dbReference>
<keyword evidence="7 10" id="KW-0472">Membrane</keyword>
<feature type="transmembrane region" description="Helical" evidence="10">
    <location>
        <begin position="162"/>
        <end position="180"/>
    </location>
</feature>
<protein>
    <recommendedName>
        <fullName evidence="10">Probable lipid II flippase MurJ</fullName>
    </recommendedName>
</protein>
<dbReference type="GO" id="GO:0034204">
    <property type="term" value="P:lipid translocation"/>
    <property type="evidence" value="ECO:0007669"/>
    <property type="project" value="TreeGrafter"/>
</dbReference>
<feature type="transmembrane region" description="Helical" evidence="10">
    <location>
        <begin position="481"/>
        <end position="504"/>
    </location>
</feature>
<dbReference type="GO" id="GO:0015648">
    <property type="term" value="F:lipid-linked peptidoglycan transporter activity"/>
    <property type="evidence" value="ECO:0007669"/>
    <property type="project" value="UniProtKB-UniRule"/>
</dbReference>
<feature type="transmembrane region" description="Helical" evidence="10">
    <location>
        <begin position="516"/>
        <end position="535"/>
    </location>
</feature>
<comment type="similarity">
    <text evidence="9 10 11">Belongs to the MurJ/MviN family.</text>
</comment>
<evidence type="ECO:0000256" key="9">
    <source>
        <dbReference type="ARBA" id="ARBA00061532"/>
    </source>
</evidence>
<dbReference type="NCBIfam" id="TIGR01695">
    <property type="entry name" value="murJ_mviN"/>
    <property type="match status" value="1"/>
</dbReference>
<evidence type="ECO:0000256" key="3">
    <source>
        <dbReference type="ARBA" id="ARBA00022692"/>
    </source>
</evidence>
<dbReference type="GO" id="GO:0005886">
    <property type="term" value="C:plasma membrane"/>
    <property type="evidence" value="ECO:0007669"/>
    <property type="project" value="UniProtKB-SubCell"/>
</dbReference>
<keyword evidence="4 10" id="KW-0133">Cell shape</keyword>
<evidence type="ECO:0000313" key="13">
    <source>
        <dbReference type="EMBL" id="ROQ17061.1"/>
    </source>
</evidence>
<comment type="subcellular location">
    <subcellularLocation>
        <location evidence="10">Cell inner membrane</location>
        <topology evidence="10">Multi-pass membrane protein</topology>
    </subcellularLocation>
    <subcellularLocation>
        <location evidence="1">Cell membrane</location>
        <topology evidence="1">Multi-pass membrane protein</topology>
    </subcellularLocation>
</comment>
<evidence type="ECO:0000256" key="1">
    <source>
        <dbReference type="ARBA" id="ARBA00004651"/>
    </source>
</evidence>
<dbReference type="CDD" id="cd13123">
    <property type="entry name" value="MATE_MurJ_like"/>
    <property type="match status" value="1"/>
</dbReference>
<evidence type="ECO:0000256" key="2">
    <source>
        <dbReference type="ARBA" id="ARBA00022475"/>
    </source>
</evidence>
<keyword evidence="10 11" id="KW-0813">Transport</keyword>
<keyword evidence="2 10" id="KW-1003">Cell membrane</keyword>
<comment type="pathway">
    <text evidence="10">Cell wall biogenesis; peptidoglycan biosynthesis.</text>
</comment>
<feature type="transmembrane region" description="Helical" evidence="10">
    <location>
        <begin position="303"/>
        <end position="321"/>
    </location>
</feature>
<keyword evidence="6 10" id="KW-1133">Transmembrane helix</keyword>
<reference evidence="13 14" key="1">
    <citation type="submission" date="2018-11" db="EMBL/GenBank/DDBJ databases">
        <title>Genomic Encyclopedia of Type Strains, Phase IV (KMG-IV): sequencing the most valuable type-strain genomes for metagenomic binning, comparative biology and taxonomic classification.</title>
        <authorList>
            <person name="Goeker M."/>
        </authorList>
    </citation>
    <scope>NUCLEOTIDE SEQUENCE [LARGE SCALE GENOMIC DNA]</scope>
    <source>
        <strain evidence="13 14">DSM 16974</strain>
    </source>
</reference>
<feature type="region of interest" description="Disordered" evidence="12">
    <location>
        <begin position="1"/>
        <end position="25"/>
    </location>
</feature>
<feature type="transmembrane region" description="Helical" evidence="10">
    <location>
        <begin position="55"/>
        <end position="73"/>
    </location>
</feature>
<accession>A0A3N1NNN9</accession>
<dbReference type="PIRSF" id="PIRSF002869">
    <property type="entry name" value="MviN"/>
    <property type="match status" value="1"/>
</dbReference>
<organism evidence="13 14">
    <name type="scientific">Marinimicrobium koreense</name>
    <dbReference type="NCBI Taxonomy" id="306545"/>
    <lineage>
        <taxon>Bacteria</taxon>
        <taxon>Pseudomonadati</taxon>
        <taxon>Pseudomonadota</taxon>
        <taxon>Gammaproteobacteria</taxon>
        <taxon>Cellvibrionales</taxon>
        <taxon>Cellvibrionaceae</taxon>
        <taxon>Marinimicrobium</taxon>
    </lineage>
</organism>
<keyword evidence="10 11" id="KW-0961">Cell wall biogenesis/degradation</keyword>
<evidence type="ECO:0000256" key="4">
    <source>
        <dbReference type="ARBA" id="ARBA00022960"/>
    </source>
</evidence>
<dbReference type="AlphaFoldDB" id="A0A3N1NNN9"/>
<dbReference type="InterPro" id="IPR004268">
    <property type="entry name" value="MurJ"/>
</dbReference>
<feature type="transmembrane region" description="Helical" evidence="10">
    <location>
        <begin position="342"/>
        <end position="366"/>
    </location>
</feature>
<dbReference type="EMBL" id="RJUK01000004">
    <property type="protein sequence ID" value="ROQ17061.1"/>
    <property type="molecule type" value="Genomic_DNA"/>
</dbReference>
<evidence type="ECO:0000256" key="6">
    <source>
        <dbReference type="ARBA" id="ARBA00022989"/>
    </source>
</evidence>
<evidence type="ECO:0000256" key="7">
    <source>
        <dbReference type="ARBA" id="ARBA00023136"/>
    </source>
</evidence>
<feature type="transmembrane region" description="Helical" evidence="10">
    <location>
        <begin position="215"/>
        <end position="237"/>
    </location>
</feature>
<dbReference type="PRINTS" id="PR01806">
    <property type="entry name" value="VIRFACTRMVIN"/>
</dbReference>
<dbReference type="HAMAP" id="MF_02078">
    <property type="entry name" value="MurJ_MviN"/>
    <property type="match status" value="1"/>
</dbReference>
<evidence type="ECO:0000256" key="11">
    <source>
        <dbReference type="PIRNR" id="PIRNR002869"/>
    </source>
</evidence>